<dbReference type="AlphaFoldDB" id="G4T700"/>
<keyword evidence="4" id="KW-1185">Reference proteome</keyword>
<dbReference type="PANTHER" id="PTHR21024:SF0">
    <property type="entry name" value="ELECTRON TRANSFER FLAVOPROTEIN REGULATORY FACTOR 1"/>
    <property type="match status" value="1"/>
</dbReference>
<dbReference type="CDD" id="cd20265">
    <property type="entry name" value="Complex1_LYR_ETFRF1_LYRM5"/>
    <property type="match status" value="1"/>
</dbReference>
<name>G4T700_SERID</name>
<dbReference type="EMBL" id="CAFZ01000009">
    <property type="protein sequence ID" value="CCA67059.1"/>
    <property type="molecule type" value="Genomic_DNA"/>
</dbReference>
<organism evidence="3 4">
    <name type="scientific">Serendipita indica (strain DSM 11827)</name>
    <name type="common">Root endophyte fungus</name>
    <name type="synonym">Piriformospora indica</name>
    <dbReference type="NCBI Taxonomy" id="1109443"/>
    <lineage>
        <taxon>Eukaryota</taxon>
        <taxon>Fungi</taxon>
        <taxon>Dikarya</taxon>
        <taxon>Basidiomycota</taxon>
        <taxon>Agaricomycotina</taxon>
        <taxon>Agaricomycetes</taxon>
        <taxon>Sebacinales</taxon>
        <taxon>Serendipitaceae</taxon>
        <taxon>Serendipita</taxon>
    </lineage>
</organism>
<reference evidence="3 4" key="1">
    <citation type="journal article" date="2011" name="PLoS Pathog.">
        <title>Endophytic Life Strategies Decoded by Genome and Transcriptome Analyses of the Mutualistic Root Symbiont Piriformospora indica.</title>
        <authorList>
            <person name="Zuccaro A."/>
            <person name="Lahrmann U."/>
            <person name="Guldener U."/>
            <person name="Langen G."/>
            <person name="Pfiffi S."/>
            <person name="Biedenkopf D."/>
            <person name="Wong P."/>
            <person name="Samans B."/>
            <person name="Grimm C."/>
            <person name="Basiewicz M."/>
            <person name="Murat C."/>
            <person name="Martin F."/>
            <person name="Kogel K.H."/>
        </authorList>
    </citation>
    <scope>NUCLEOTIDE SEQUENCE [LARGE SCALE GENOMIC DNA]</scope>
    <source>
        <strain evidence="3 4">DSM 11827</strain>
    </source>
</reference>
<dbReference type="eggNOG" id="ENOG502S4S4">
    <property type="taxonomic scope" value="Eukaryota"/>
</dbReference>
<dbReference type="STRING" id="1109443.G4T700"/>
<dbReference type="InterPro" id="IPR045296">
    <property type="entry name" value="Complex1_LYR_ETFRF1_LYRM5"/>
</dbReference>
<dbReference type="InterPro" id="IPR008011">
    <property type="entry name" value="Complex1_LYR_dom"/>
</dbReference>
<protein>
    <recommendedName>
        <fullName evidence="2">Complex 1 LYR protein domain-containing protein</fullName>
    </recommendedName>
</protein>
<evidence type="ECO:0000259" key="2">
    <source>
        <dbReference type="Pfam" id="PF05347"/>
    </source>
</evidence>
<comment type="caution">
    <text evidence="3">The sequence shown here is derived from an EMBL/GenBank/DDBJ whole genome shotgun (WGS) entry which is preliminary data.</text>
</comment>
<dbReference type="GO" id="GO:0005739">
    <property type="term" value="C:mitochondrion"/>
    <property type="evidence" value="ECO:0007669"/>
    <property type="project" value="TreeGrafter"/>
</dbReference>
<dbReference type="OrthoDB" id="10258445at2759"/>
<dbReference type="PANTHER" id="PTHR21024">
    <property type="entry name" value="GROWTH HORMONE-INDUCIBLE SOLUBLE PROTEIN-RELATED"/>
    <property type="match status" value="1"/>
</dbReference>
<dbReference type="InterPro" id="IPR052000">
    <property type="entry name" value="ETFRF1"/>
</dbReference>
<dbReference type="HOGENOM" id="CLU_141157_2_1_1"/>
<proteinExistence type="inferred from homology"/>
<evidence type="ECO:0000313" key="4">
    <source>
        <dbReference type="Proteomes" id="UP000007148"/>
    </source>
</evidence>
<accession>G4T700</accession>
<dbReference type="GO" id="GO:0022904">
    <property type="term" value="P:respiratory electron transport chain"/>
    <property type="evidence" value="ECO:0007669"/>
    <property type="project" value="TreeGrafter"/>
</dbReference>
<dbReference type="Proteomes" id="UP000007148">
    <property type="component" value="Unassembled WGS sequence"/>
</dbReference>
<dbReference type="GO" id="GO:0090324">
    <property type="term" value="P:negative regulation of oxidative phosphorylation"/>
    <property type="evidence" value="ECO:0007669"/>
    <property type="project" value="InterPro"/>
</dbReference>
<feature type="domain" description="Complex 1 LYR protein" evidence="2">
    <location>
        <begin position="8"/>
        <end position="49"/>
    </location>
</feature>
<evidence type="ECO:0000256" key="1">
    <source>
        <dbReference type="ARBA" id="ARBA00009508"/>
    </source>
</evidence>
<evidence type="ECO:0000313" key="3">
    <source>
        <dbReference type="EMBL" id="CCA67059.1"/>
    </source>
</evidence>
<dbReference type="Pfam" id="PF05347">
    <property type="entry name" value="Complex1_LYR"/>
    <property type="match status" value="1"/>
</dbReference>
<gene>
    <name evidence="3" type="ORF">PIIN_00896</name>
</gene>
<dbReference type="InParanoid" id="G4T700"/>
<dbReference type="OMA" id="RGEYMAR"/>
<sequence>MSNPTRLRAIALYKELVRLGRDYPNPSYDFHGKLRRAFEKYRDARGEEAERALGLGEYIKRETIALYSLRKYRHLKNAYYPDNTVTSNVPTLDKISSASPQK</sequence>
<comment type="similarity">
    <text evidence="1">Belongs to the complex I LYR family.</text>
</comment>